<reference evidence="1 2" key="1">
    <citation type="submission" date="2016-10" db="EMBL/GenBank/DDBJ databases">
        <authorList>
            <person name="de Groot N.N."/>
        </authorList>
    </citation>
    <scope>NUCLEOTIDE SEQUENCE [LARGE SCALE GENOMIC DNA]</scope>
    <source>
        <strain evidence="1 2">IBRC-M10015</strain>
    </source>
</reference>
<proteinExistence type="predicted"/>
<dbReference type="OrthoDB" id="109251at2157"/>
<evidence type="ECO:0000313" key="1">
    <source>
        <dbReference type="EMBL" id="SDK00752.1"/>
    </source>
</evidence>
<dbReference type="EMBL" id="FNFC01000014">
    <property type="protein sequence ID" value="SDK00752.1"/>
    <property type="molecule type" value="Genomic_DNA"/>
</dbReference>
<dbReference type="STRING" id="890420.SAMN05216226_11444"/>
<gene>
    <name evidence="1" type="ORF">SAMN05216226_11444</name>
</gene>
<keyword evidence="2" id="KW-1185">Reference proteome</keyword>
<dbReference type="RefSeq" id="WP_092703978.1">
    <property type="nucleotide sequence ID" value="NZ_FNFC01000014.1"/>
</dbReference>
<name>A0A1G8YD08_9EURY</name>
<evidence type="ECO:0000313" key="2">
    <source>
        <dbReference type="Proteomes" id="UP000198856"/>
    </source>
</evidence>
<organism evidence="1 2">
    <name type="scientific">Halovenus aranensis</name>
    <dbReference type="NCBI Taxonomy" id="890420"/>
    <lineage>
        <taxon>Archaea</taxon>
        <taxon>Methanobacteriati</taxon>
        <taxon>Methanobacteriota</taxon>
        <taxon>Stenosarchaea group</taxon>
        <taxon>Halobacteria</taxon>
        <taxon>Halobacteriales</taxon>
        <taxon>Haloarculaceae</taxon>
        <taxon>Halovenus</taxon>
    </lineage>
</organism>
<sequence>MENIHDQLDGTTNVLLAEPPMGQGRDVCTSLLCDRRETPSVLFVSYTRSARDCVAQLDEHGDLDTVGVITVGDTSADARDGVVTETVSSPSDLTGLGIAIGQFLSEWDGPVVVCFDSLTSMLQYVDLKTAYEFLHAITGQIHAAGARSHFHIDPDAHDERHVASITSLFDAKVSLGGGPSVRTRELLAASE</sequence>
<protein>
    <recommendedName>
        <fullName evidence="3">RecA-superfamily ATPase, KaiC/GvpD/RAD55 family</fullName>
    </recommendedName>
</protein>
<accession>A0A1G8YD08</accession>
<dbReference type="Pfam" id="PF24336">
    <property type="entry name" value="DUF7504"/>
    <property type="match status" value="1"/>
</dbReference>
<dbReference type="AlphaFoldDB" id="A0A1G8YD08"/>
<evidence type="ECO:0008006" key="3">
    <source>
        <dbReference type="Google" id="ProtNLM"/>
    </source>
</evidence>
<dbReference type="InterPro" id="IPR055927">
    <property type="entry name" value="DUF7504"/>
</dbReference>
<dbReference type="Proteomes" id="UP000198856">
    <property type="component" value="Unassembled WGS sequence"/>
</dbReference>